<sequence length="450" mass="52091">MELKLSLLNDLATFCQFALTGSMNDASHDSFTFGLIQSFAIIKTELKQRLHYYYYYSPIMAITANKKFWTEFINLYENLPCLWNSKHEDYSNREKRNESWDKMVEKLKDIEPDANHDAVKRKINTFRSNFNREVRKIKQSRNNGIDEYNPTLWYFEQLSFLLEQQKYSEKNSFRFDETNLTAYDDDTKLTLGYPMKCEIETLDSPRSNENDNESRMQNDDRIKRSLGRRTCRKLPLNKTAEKLQNFVEDQKQPWMADTMTRISPHLTFEEQNKRSQAVSLPSAFTSIIRKSQSRYRKTSPGIKQDEDHTCETNEEENNEKSLQIVQEDIRNSGTKRSSESFPSDSNQLGKQPKFQRLSLSPQPAIYHENRVNANQSDCIDNDEADIYARAWACGYRKLSSEQKLYAKKAMDEILVMGQLNALNLHTITMKPAMLSGGGGGGGGNGATCSE</sequence>
<protein>
    <submittedName>
        <fullName evidence="3">MADF domain-containing protein</fullName>
    </submittedName>
</protein>
<dbReference type="SMART" id="SM00595">
    <property type="entry name" value="MADF"/>
    <property type="match status" value="1"/>
</dbReference>
<dbReference type="PROSITE" id="PS51029">
    <property type="entry name" value="MADF"/>
    <property type="match status" value="1"/>
</dbReference>
<dbReference type="VEuPathDB" id="VectorBase:GPAI002929"/>
<evidence type="ECO:0000313" key="3">
    <source>
        <dbReference type="EnsemblMetazoa" id="GPAI002929-PA"/>
    </source>
</evidence>
<feature type="compositionally biased region" description="Polar residues" evidence="1">
    <location>
        <begin position="331"/>
        <end position="349"/>
    </location>
</feature>
<dbReference type="EnsemblMetazoa" id="GPAI002929-RA">
    <property type="protein sequence ID" value="GPAI002929-PA"/>
    <property type="gene ID" value="GPAI002929"/>
</dbReference>
<proteinExistence type="predicted"/>
<dbReference type="PANTHER" id="PTHR21505">
    <property type="entry name" value="MADF DOMAIN-CONTAINING PROTEIN-RELATED"/>
    <property type="match status" value="1"/>
</dbReference>
<dbReference type="AlphaFoldDB" id="A0A1A9Z3P2"/>
<feature type="compositionally biased region" description="Basic and acidic residues" evidence="1">
    <location>
        <begin position="206"/>
        <end position="223"/>
    </location>
</feature>
<dbReference type="Pfam" id="PF10545">
    <property type="entry name" value="MADF_DNA_bdg"/>
    <property type="match status" value="1"/>
</dbReference>
<reference evidence="3" key="2">
    <citation type="submission" date="2020-05" db="UniProtKB">
        <authorList>
            <consortium name="EnsemblMetazoa"/>
        </authorList>
    </citation>
    <scope>IDENTIFICATION</scope>
    <source>
        <strain evidence="3">IAEA</strain>
    </source>
</reference>
<evidence type="ECO:0000259" key="2">
    <source>
        <dbReference type="PROSITE" id="PS51029"/>
    </source>
</evidence>
<accession>A0A1A9Z3P2</accession>
<feature type="region of interest" description="Disordered" evidence="1">
    <location>
        <begin position="202"/>
        <end position="223"/>
    </location>
</feature>
<feature type="domain" description="MADF" evidence="2">
    <location>
        <begin position="71"/>
        <end position="166"/>
    </location>
</feature>
<evidence type="ECO:0000256" key="1">
    <source>
        <dbReference type="SAM" id="MobiDB-lite"/>
    </source>
</evidence>
<dbReference type="Proteomes" id="UP000092445">
    <property type="component" value="Unassembled WGS sequence"/>
</dbReference>
<dbReference type="PANTHER" id="PTHR21505:SF8">
    <property type="entry name" value="DPT-YFP REPRESSOR BY OVEREXPRESSION, ISOFORM D-RELATED"/>
    <property type="match status" value="1"/>
</dbReference>
<evidence type="ECO:0000313" key="4">
    <source>
        <dbReference type="Proteomes" id="UP000092445"/>
    </source>
</evidence>
<feature type="region of interest" description="Disordered" evidence="1">
    <location>
        <begin position="291"/>
        <end position="353"/>
    </location>
</feature>
<name>A0A1A9Z3P2_GLOPL</name>
<organism evidence="3 4">
    <name type="scientific">Glossina pallidipes</name>
    <name type="common">Tsetse fly</name>
    <dbReference type="NCBI Taxonomy" id="7398"/>
    <lineage>
        <taxon>Eukaryota</taxon>
        <taxon>Metazoa</taxon>
        <taxon>Ecdysozoa</taxon>
        <taxon>Arthropoda</taxon>
        <taxon>Hexapoda</taxon>
        <taxon>Insecta</taxon>
        <taxon>Pterygota</taxon>
        <taxon>Neoptera</taxon>
        <taxon>Endopterygota</taxon>
        <taxon>Diptera</taxon>
        <taxon>Brachycera</taxon>
        <taxon>Muscomorpha</taxon>
        <taxon>Hippoboscoidea</taxon>
        <taxon>Glossinidae</taxon>
        <taxon>Glossina</taxon>
    </lineage>
</organism>
<dbReference type="InterPro" id="IPR006578">
    <property type="entry name" value="MADF-dom"/>
</dbReference>
<keyword evidence="4" id="KW-1185">Reference proteome</keyword>
<reference evidence="4" key="1">
    <citation type="submission" date="2014-03" db="EMBL/GenBank/DDBJ databases">
        <authorList>
            <person name="Aksoy S."/>
            <person name="Warren W."/>
            <person name="Wilson R.K."/>
        </authorList>
    </citation>
    <scope>NUCLEOTIDE SEQUENCE [LARGE SCALE GENOMIC DNA]</scope>
    <source>
        <strain evidence="4">IAEA</strain>
    </source>
</reference>